<dbReference type="EMBL" id="JALHLF010000063">
    <property type="protein sequence ID" value="MCJ2183843.1"/>
    <property type="molecule type" value="Genomic_DNA"/>
</dbReference>
<dbReference type="SUPFAM" id="SSF51197">
    <property type="entry name" value="Clavaminate synthase-like"/>
    <property type="match status" value="1"/>
</dbReference>
<accession>A0ABT0BG59</accession>
<reference evidence="1" key="1">
    <citation type="submission" date="2022-03" db="EMBL/GenBank/DDBJ databases">
        <title>Identification of a novel bacterium isolated from mangrove sediments.</title>
        <authorList>
            <person name="Pan X."/>
        </authorList>
    </citation>
    <scope>NUCLEOTIDE SEQUENCE</scope>
    <source>
        <strain evidence="1">B1949</strain>
    </source>
</reference>
<comment type="caution">
    <text evidence="1">The sequence shown here is derived from an EMBL/GenBank/DDBJ whole genome shotgun (WGS) entry which is preliminary data.</text>
</comment>
<keyword evidence="1" id="KW-0223">Dioxygenase</keyword>
<dbReference type="Proteomes" id="UP001162881">
    <property type="component" value="Unassembled WGS sequence"/>
</dbReference>
<gene>
    <name evidence="1" type="ORF">MTR62_14235</name>
</gene>
<keyword evidence="2" id="KW-1185">Reference proteome</keyword>
<dbReference type="Pfam" id="PF05721">
    <property type="entry name" value="PhyH"/>
    <property type="match status" value="1"/>
</dbReference>
<keyword evidence="1" id="KW-0560">Oxidoreductase</keyword>
<dbReference type="RefSeq" id="WP_244022029.1">
    <property type="nucleotide sequence ID" value="NZ_JALHLF010000063.1"/>
</dbReference>
<proteinExistence type="predicted"/>
<dbReference type="GO" id="GO:0051213">
    <property type="term" value="F:dioxygenase activity"/>
    <property type="evidence" value="ECO:0007669"/>
    <property type="project" value="UniProtKB-KW"/>
</dbReference>
<evidence type="ECO:0000313" key="1">
    <source>
        <dbReference type="EMBL" id="MCJ2183843.1"/>
    </source>
</evidence>
<dbReference type="Gene3D" id="2.60.120.620">
    <property type="entry name" value="q2cbj1_9rhob like domain"/>
    <property type="match status" value="1"/>
</dbReference>
<sequence length="234" mass="24412">MIALAAGLAAPELDLARDGAQRVAGLAQALLPFFFSALAAVPGGLPGQRLHGSPALLALLGDGAAIGARVAALAGGPMRPVRAVLFDKSAEGNNWALGWHQDRTIVVRERRAVAGFGPWSVKQGLVHVEPPFALLEAMVTVRIHLDPVDAQNAPLLIARGSHRLGRIAEGAIEAVVAGSAHHVCLAEVGDVWFYRTPILHASGAATGPLRARRVLQVDYCGQDLPAGLEWLGIG</sequence>
<evidence type="ECO:0000313" key="2">
    <source>
        <dbReference type="Proteomes" id="UP001162881"/>
    </source>
</evidence>
<protein>
    <submittedName>
        <fullName evidence="1">Phytanoyl-CoA dioxygenase family protein</fullName>
    </submittedName>
</protein>
<dbReference type="InterPro" id="IPR008775">
    <property type="entry name" value="Phytyl_CoA_dOase-like"/>
</dbReference>
<name>A0ABT0BG59_9SPHN</name>
<organism evidence="1 2">
    <name type="scientific">Novosphingobium organovorum</name>
    <dbReference type="NCBI Taxonomy" id="2930092"/>
    <lineage>
        <taxon>Bacteria</taxon>
        <taxon>Pseudomonadati</taxon>
        <taxon>Pseudomonadota</taxon>
        <taxon>Alphaproteobacteria</taxon>
        <taxon>Sphingomonadales</taxon>
        <taxon>Sphingomonadaceae</taxon>
        <taxon>Novosphingobium</taxon>
    </lineage>
</organism>